<keyword evidence="2" id="KW-0479">Metal-binding</keyword>
<accession>A0A0F8ZCI9</accession>
<evidence type="ECO:0000313" key="5">
    <source>
        <dbReference type="EMBL" id="KKK91502.1"/>
    </source>
</evidence>
<reference evidence="5" key="1">
    <citation type="journal article" date="2015" name="Nature">
        <title>Complex archaea that bridge the gap between prokaryotes and eukaryotes.</title>
        <authorList>
            <person name="Spang A."/>
            <person name="Saw J.H."/>
            <person name="Jorgensen S.L."/>
            <person name="Zaremba-Niedzwiedzka K."/>
            <person name="Martijn J."/>
            <person name="Lind A.E."/>
            <person name="van Eijk R."/>
            <person name="Schleper C."/>
            <person name="Guy L."/>
            <person name="Ettema T.J."/>
        </authorList>
    </citation>
    <scope>NUCLEOTIDE SEQUENCE</scope>
</reference>
<protein>
    <recommendedName>
        <fullName evidence="6">6-pyruvoyl tetrahydrobiopterin synthase</fullName>
    </recommendedName>
</protein>
<gene>
    <name evidence="5" type="ORF">LCGC14_2712330</name>
</gene>
<evidence type="ECO:0000256" key="4">
    <source>
        <dbReference type="ARBA" id="ARBA00023239"/>
    </source>
</evidence>
<dbReference type="SUPFAM" id="SSF55620">
    <property type="entry name" value="Tetrahydrobiopterin biosynthesis enzymes-like"/>
    <property type="match status" value="1"/>
</dbReference>
<dbReference type="InterPro" id="IPR038418">
    <property type="entry name" value="6-PTP_synth/QueD_sf"/>
</dbReference>
<evidence type="ECO:0008006" key="6">
    <source>
        <dbReference type="Google" id="ProtNLM"/>
    </source>
</evidence>
<sequence length="126" mass="14707">MFTISRKIEIDAGHRVPYHHSKCRYLHGHRWTIVAHVSSHLLVKADPDHSDSGMVVDFGYIKQVLTERIHDQFDHRMILWERDPLVQIETRPESWGFMESLKAARILESTRTVPCIPTAEGLAEHW</sequence>
<evidence type="ECO:0000256" key="1">
    <source>
        <dbReference type="ARBA" id="ARBA00001947"/>
    </source>
</evidence>
<dbReference type="AlphaFoldDB" id="A0A0F8ZCI9"/>
<feature type="non-terminal residue" evidence="5">
    <location>
        <position position="126"/>
    </location>
</feature>
<dbReference type="Gene3D" id="3.30.479.10">
    <property type="entry name" value="6-pyruvoyl tetrahydropterin synthase/QueD"/>
    <property type="match status" value="1"/>
</dbReference>
<dbReference type="InterPro" id="IPR007115">
    <property type="entry name" value="6-PTP_synth/QueD"/>
</dbReference>
<dbReference type="Pfam" id="PF01242">
    <property type="entry name" value="PTPS"/>
    <property type="match status" value="1"/>
</dbReference>
<dbReference type="GO" id="GO:0046872">
    <property type="term" value="F:metal ion binding"/>
    <property type="evidence" value="ECO:0007669"/>
    <property type="project" value="UniProtKB-KW"/>
</dbReference>
<evidence type="ECO:0000256" key="2">
    <source>
        <dbReference type="ARBA" id="ARBA00022723"/>
    </source>
</evidence>
<organism evidence="5">
    <name type="scientific">marine sediment metagenome</name>
    <dbReference type="NCBI Taxonomy" id="412755"/>
    <lineage>
        <taxon>unclassified sequences</taxon>
        <taxon>metagenomes</taxon>
        <taxon>ecological metagenomes</taxon>
    </lineage>
</organism>
<keyword evidence="3" id="KW-0862">Zinc</keyword>
<comment type="caution">
    <text evidence="5">The sequence shown here is derived from an EMBL/GenBank/DDBJ whole genome shotgun (WGS) entry which is preliminary data.</text>
</comment>
<evidence type="ECO:0000256" key="3">
    <source>
        <dbReference type="ARBA" id="ARBA00022833"/>
    </source>
</evidence>
<name>A0A0F8ZCI9_9ZZZZ</name>
<dbReference type="EMBL" id="LAZR01048623">
    <property type="protein sequence ID" value="KKK91502.1"/>
    <property type="molecule type" value="Genomic_DNA"/>
</dbReference>
<dbReference type="GO" id="GO:0016829">
    <property type="term" value="F:lyase activity"/>
    <property type="evidence" value="ECO:0007669"/>
    <property type="project" value="UniProtKB-KW"/>
</dbReference>
<proteinExistence type="predicted"/>
<dbReference type="PANTHER" id="PTHR12589">
    <property type="entry name" value="PYRUVOYL TETRAHYDROBIOPTERIN SYNTHASE"/>
    <property type="match status" value="1"/>
</dbReference>
<dbReference type="PANTHER" id="PTHR12589:SF7">
    <property type="entry name" value="6-PYRUVOYL TETRAHYDROBIOPTERIN SYNTHASE"/>
    <property type="match status" value="1"/>
</dbReference>
<comment type="cofactor">
    <cofactor evidence="1">
        <name>Zn(2+)</name>
        <dbReference type="ChEBI" id="CHEBI:29105"/>
    </cofactor>
</comment>
<keyword evidence="4" id="KW-0456">Lyase</keyword>